<accession>I3X3H8</accession>
<dbReference type="GO" id="GO:0016887">
    <property type="term" value="F:ATP hydrolysis activity"/>
    <property type="evidence" value="ECO:0007669"/>
    <property type="project" value="InterPro"/>
</dbReference>
<dbReference type="Proteomes" id="UP000006180">
    <property type="component" value="Chromosome"/>
</dbReference>
<protein>
    <submittedName>
        <fullName evidence="7">High-affinity branched-chain amino acid transport ATP-binding protein LivF</fullName>
    </submittedName>
</protein>
<name>I3X3H8_SINF2</name>
<gene>
    <name evidence="7" type="primary">livF4</name>
    <name evidence="7" type="ORF">USDA257_c18470</name>
</gene>
<proteinExistence type="inferred from homology"/>
<organism evidence="7 8">
    <name type="scientific">Sinorhizobium fredii (strain USDA 257)</name>
    <dbReference type="NCBI Taxonomy" id="1185652"/>
    <lineage>
        <taxon>Bacteria</taxon>
        <taxon>Pseudomonadati</taxon>
        <taxon>Pseudomonadota</taxon>
        <taxon>Alphaproteobacteria</taxon>
        <taxon>Hyphomicrobiales</taxon>
        <taxon>Rhizobiaceae</taxon>
        <taxon>Sinorhizobium/Ensifer group</taxon>
        <taxon>Sinorhizobium</taxon>
    </lineage>
</organism>
<dbReference type="KEGG" id="sfd:USDA257_c18470"/>
<evidence type="ECO:0000256" key="4">
    <source>
        <dbReference type="ARBA" id="ARBA00022840"/>
    </source>
</evidence>
<dbReference type="InterPro" id="IPR052156">
    <property type="entry name" value="BCAA_Transport_ATP-bd_LivF"/>
</dbReference>
<dbReference type="AlphaFoldDB" id="I3X3H8"/>
<evidence type="ECO:0000259" key="6">
    <source>
        <dbReference type="PROSITE" id="PS50893"/>
    </source>
</evidence>
<dbReference type="PATRIC" id="fig|1185652.3.peg.1912"/>
<dbReference type="HOGENOM" id="CLU_000604_1_2_5"/>
<evidence type="ECO:0000313" key="7">
    <source>
        <dbReference type="EMBL" id="AFL50434.1"/>
    </source>
</evidence>
<dbReference type="SMART" id="SM00382">
    <property type="entry name" value="AAA"/>
    <property type="match status" value="1"/>
</dbReference>
<dbReference type="SUPFAM" id="SSF52540">
    <property type="entry name" value="P-loop containing nucleoside triphosphate hydrolases"/>
    <property type="match status" value="1"/>
</dbReference>
<keyword evidence="5" id="KW-0029">Amino-acid transport</keyword>
<dbReference type="InterPro" id="IPR003439">
    <property type="entry name" value="ABC_transporter-like_ATP-bd"/>
</dbReference>
<dbReference type="Pfam" id="PF00005">
    <property type="entry name" value="ABC_tran"/>
    <property type="match status" value="1"/>
</dbReference>
<dbReference type="GO" id="GO:0015807">
    <property type="term" value="P:L-amino acid transport"/>
    <property type="evidence" value="ECO:0007669"/>
    <property type="project" value="TreeGrafter"/>
</dbReference>
<feature type="domain" description="ABC transporter" evidence="6">
    <location>
        <begin position="16"/>
        <end position="248"/>
    </location>
</feature>
<evidence type="ECO:0000256" key="3">
    <source>
        <dbReference type="ARBA" id="ARBA00022741"/>
    </source>
</evidence>
<dbReference type="PROSITE" id="PS50893">
    <property type="entry name" value="ABC_TRANSPORTER_2"/>
    <property type="match status" value="1"/>
</dbReference>
<dbReference type="Gene3D" id="3.40.50.300">
    <property type="entry name" value="P-loop containing nucleotide triphosphate hydrolases"/>
    <property type="match status" value="1"/>
</dbReference>
<dbReference type="CDD" id="cd03224">
    <property type="entry name" value="ABC_TM1139_LivF_branched"/>
    <property type="match status" value="1"/>
</dbReference>
<evidence type="ECO:0000256" key="5">
    <source>
        <dbReference type="ARBA" id="ARBA00022970"/>
    </source>
</evidence>
<dbReference type="InterPro" id="IPR003593">
    <property type="entry name" value="AAA+_ATPase"/>
</dbReference>
<dbReference type="PANTHER" id="PTHR43820">
    <property type="entry name" value="HIGH-AFFINITY BRANCHED-CHAIN AMINO ACID TRANSPORT ATP-BINDING PROTEIN LIVF"/>
    <property type="match status" value="1"/>
</dbReference>
<evidence type="ECO:0000313" key="8">
    <source>
        <dbReference type="Proteomes" id="UP000006180"/>
    </source>
</evidence>
<comment type="similarity">
    <text evidence="1">Belongs to the ABC transporter superfamily.</text>
</comment>
<dbReference type="InterPro" id="IPR027417">
    <property type="entry name" value="P-loop_NTPase"/>
</dbReference>
<evidence type="ECO:0000256" key="1">
    <source>
        <dbReference type="ARBA" id="ARBA00005417"/>
    </source>
</evidence>
<dbReference type="GO" id="GO:0015658">
    <property type="term" value="F:branched-chain amino acid transmembrane transporter activity"/>
    <property type="evidence" value="ECO:0007669"/>
    <property type="project" value="TreeGrafter"/>
</dbReference>
<evidence type="ECO:0000256" key="2">
    <source>
        <dbReference type="ARBA" id="ARBA00022448"/>
    </source>
</evidence>
<dbReference type="PANTHER" id="PTHR43820:SF4">
    <property type="entry name" value="HIGH-AFFINITY BRANCHED-CHAIN AMINO ACID TRANSPORT ATP-BINDING PROTEIN LIVF"/>
    <property type="match status" value="1"/>
</dbReference>
<dbReference type="STRING" id="1185652.USDA257_c18470"/>
<keyword evidence="3" id="KW-0547">Nucleotide-binding</keyword>
<keyword evidence="4 7" id="KW-0067">ATP-binding</keyword>
<reference evidence="7 8" key="1">
    <citation type="journal article" date="2012" name="J. Bacteriol.">
        <title>Complete genome sequence of the broad-host-range strain Sinorhizobium fredii USDA257.</title>
        <authorList>
            <person name="Schuldes J."/>
            <person name="Rodriguez Orbegoso M."/>
            <person name="Schmeisser C."/>
            <person name="Krishnan H.B."/>
            <person name="Daniel R."/>
            <person name="Streit W.R."/>
        </authorList>
    </citation>
    <scope>NUCLEOTIDE SEQUENCE [LARGE SCALE GENOMIC DNA]</scope>
    <source>
        <strain evidence="7 8">USDA 257</strain>
    </source>
</reference>
<dbReference type="eggNOG" id="COG0410">
    <property type="taxonomic scope" value="Bacteria"/>
</dbReference>
<keyword evidence="2" id="KW-0813">Transport</keyword>
<dbReference type="GO" id="GO:0005524">
    <property type="term" value="F:ATP binding"/>
    <property type="evidence" value="ECO:0007669"/>
    <property type="project" value="UniProtKB-KW"/>
</dbReference>
<sequence length="253" mass="27316">MQIPIVSSSKLESRMLEVQQIVAGYGRLTALKGIDITVRKGEIVFVVGPNGAGKSTLLKAVSGLISPVSGNVSFHGKSTAGNAPERICRSGLALIPEGRHIFKTLTVQENLLVGTLVRKNSAEVRADMEMVLDTFPILRERFNGVAGHLSGGEQQQLAIARAILQRPSLLMIDEPSLGLAPLVIDQVYESLRQLNQNGLTLLIVEQSTQRIMELASRIYVLRNGNVVLEGTPDKLTDGRDLDAAYFGFVSDAA</sequence>
<dbReference type="EMBL" id="CP003563">
    <property type="protein sequence ID" value="AFL50434.1"/>
    <property type="molecule type" value="Genomic_DNA"/>
</dbReference>